<gene>
    <name evidence="1" type="ORF">SAMN05216233_13516</name>
</gene>
<accession>A0A1G5JN92</accession>
<dbReference type="SUPFAM" id="SSF52821">
    <property type="entry name" value="Rhodanese/Cell cycle control phosphatase"/>
    <property type="match status" value="1"/>
</dbReference>
<dbReference type="InterPro" id="IPR036873">
    <property type="entry name" value="Rhodanese-like_dom_sf"/>
</dbReference>
<name>A0A1G5JN92_9BACT</name>
<proteinExistence type="predicted"/>
<evidence type="ECO:0000313" key="2">
    <source>
        <dbReference type="Proteomes" id="UP000198870"/>
    </source>
</evidence>
<protein>
    <recommendedName>
        <fullName evidence="3">ArsR family transcriptional regulator</fullName>
    </recommendedName>
</protein>
<evidence type="ECO:0000313" key="1">
    <source>
        <dbReference type="EMBL" id="SCY89624.1"/>
    </source>
</evidence>
<evidence type="ECO:0008006" key="3">
    <source>
        <dbReference type="Google" id="ProtNLM"/>
    </source>
</evidence>
<dbReference type="Proteomes" id="UP000198870">
    <property type="component" value="Unassembled WGS sequence"/>
</dbReference>
<reference evidence="1 2" key="1">
    <citation type="submission" date="2016-10" db="EMBL/GenBank/DDBJ databases">
        <authorList>
            <person name="de Groot N.N."/>
        </authorList>
    </citation>
    <scope>NUCLEOTIDE SEQUENCE [LARGE SCALE GENOMIC DNA]</scope>
    <source>
        <strain evidence="1 2">AA1</strain>
    </source>
</reference>
<sequence>MTDVPRVTAQEVRGRQRAKKAWLVCAYESDEMFRKAQLDGALSLSQFQERLPMLPRATEIVFYCA</sequence>
<dbReference type="AlphaFoldDB" id="A0A1G5JN92"/>
<organism evidence="1 2">
    <name type="scientific">Desulfoluna spongiiphila</name>
    <dbReference type="NCBI Taxonomy" id="419481"/>
    <lineage>
        <taxon>Bacteria</taxon>
        <taxon>Pseudomonadati</taxon>
        <taxon>Thermodesulfobacteriota</taxon>
        <taxon>Desulfobacteria</taxon>
        <taxon>Desulfobacterales</taxon>
        <taxon>Desulfolunaceae</taxon>
        <taxon>Desulfoluna</taxon>
    </lineage>
</organism>
<keyword evidence="2" id="KW-1185">Reference proteome</keyword>
<dbReference type="EMBL" id="FMUX01000035">
    <property type="protein sequence ID" value="SCY89624.1"/>
    <property type="molecule type" value="Genomic_DNA"/>
</dbReference>